<protein>
    <recommendedName>
        <fullName evidence="5">COX assembly mitochondrial protein</fullName>
    </recommendedName>
</protein>
<gene>
    <name evidence="3" type="ORF">AB1Y20_014215</name>
</gene>
<keyword evidence="4" id="KW-1185">Reference proteome</keyword>
<organism evidence="3 4">
    <name type="scientific">Prymnesium parvum</name>
    <name type="common">Toxic golden alga</name>
    <dbReference type="NCBI Taxonomy" id="97485"/>
    <lineage>
        <taxon>Eukaryota</taxon>
        <taxon>Haptista</taxon>
        <taxon>Haptophyta</taxon>
        <taxon>Prymnesiophyceae</taxon>
        <taxon>Prymnesiales</taxon>
        <taxon>Prymnesiaceae</taxon>
        <taxon>Prymnesium</taxon>
    </lineage>
</organism>
<evidence type="ECO:0000313" key="3">
    <source>
        <dbReference type="EMBL" id="KAL1496611.1"/>
    </source>
</evidence>
<evidence type="ECO:0008006" key="5">
    <source>
        <dbReference type="Google" id="ProtNLM"/>
    </source>
</evidence>
<feature type="region of interest" description="Disordered" evidence="2">
    <location>
        <begin position="33"/>
        <end position="53"/>
    </location>
</feature>
<feature type="compositionally biased region" description="Polar residues" evidence="2">
    <location>
        <begin position="35"/>
        <end position="49"/>
    </location>
</feature>
<name>A0AB34IFK7_PRYPA</name>
<comment type="caution">
    <text evidence="3">The sequence shown here is derived from an EMBL/GenBank/DDBJ whole genome shotgun (WGS) entry which is preliminary data.</text>
</comment>
<keyword evidence="1" id="KW-0175">Coiled coil</keyword>
<accession>A0AB34IFK7</accession>
<evidence type="ECO:0000256" key="2">
    <source>
        <dbReference type="SAM" id="MobiDB-lite"/>
    </source>
</evidence>
<feature type="coiled-coil region" evidence="1">
    <location>
        <begin position="88"/>
        <end position="122"/>
    </location>
</feature>
<dbReference type="Proteomes" id="UP001515480">
    <property type="component" value="Unassembled WGS sequence"/>
</dbReference>
<reference evidence="3 4" key="1">
    <citation type="journal article" date="2024" name="Science">
        <title>Giant polyketide synthase enzymes in the biosynthesis of giant marine polyether toxins.</title>
        <authorList>
            <person name="Fallon T.R."/>
            <person name="Shende V.V."/>
            <person name="Wierzbicki I.H."/>
            <person name="Pendleton A.L."/>
            <person name="Watervoot N.F."/>
            <person name="Auber R.P."/>
            <person name="Gonzalez D.J."/>
            <person name="Wisecaver J.H."/>
            <person name="Moore B.S."/>
        </authorList>
    </citation>
    <scope>NUCLEOTIDE SEQUENCE [LARGE SCALE GENOMIC DNA]</scope>
    <source>
        <strain evidence="3 4">12B1</strain>
    </source>
</reference>
<proteinExistence type="predicted"/>
<dbReference type="AlphaFoldDB" id="A0AB34IFK7"/>
<evidence type="ECO:0000256" key="1">
    <source>
        <dbReference type="SAM" id="Coils"/>
    </source>
</evidence>
<sequence length="201" mass="22213">MQAPTLHIDTLPVAATEYKYRGGCQQPTVCPVRMGSSTSRSEQTGTPNVQGFGVRMTPELLNSSGVNTSSKADAASYERDELARQAFQQGAEYAAQQLLQQQAELEAEAREQQLKAMQYMNDQQEELLRVRIEELHKREYRAPIQPMGCTDERKAALECLQSSRGAPPGQVVRACQQVARDLDKCAVLMREASLAKIANPA</sequence>
<dbReference type="EMBL" id="JBGBPQ010000028">
    <property type="protein sequence ID" value="KAL1496611.1"/>
    <property type="molecule type" value="Genomic_DNA"/>
</dbReference>
<evidence type="ECO:0000313" key="4">
    <source>
        <dbReference type="Proteomes" id="UP001515480"/>
    </source>
</evidence>